<evidence type="ECO:0000256" key="1">
    <source>
        <dbReference type="SAM" id="MobiDB-lite"/>
    </source>
</evidence>
<comment type="caution">
    <text evidence="4">The sequence shown here is derived from an EMBL/GenBank/DDBJ whole genome shotgun (WGS) entry which is preliminary data.</text>
</comment>
<name>A0AAV4LYP3_BABCB</name>
<dbReference type="RefSeq" id="XP_067715698.1">
    <property type="nucleotide sequence ID" value="XM_067859597.1"/>
</dbReference>
<dbReference type="PANTHER" id="PTHR44303">
    <property type="entry name" value="DNAJ HOMOLOG SUBFAMILY C MEMBER 16"/>
    <property type="match status" value="1"/>
</dbReference>
<dbReference type="InterPro" id="IPR036869">
    <property type="entry name" value="J_dom_sf"/>
</dbReference>
<dbReference type="PANTHER" id="PTHR44303:SF2">
    <property type="entry name" value="DNAJ HOMOLOG SUBFAMILY C MEMBER 16"/>
    <property type="match status" value="1"/>
</dbReference>
<keyword evidence="5" id="KW-1185">Reference proteome</keyword>
<dbReference type="Proteomes" id="UP001497744">
    <property type="component" value="Unassembled WGS sequence"/>
</dbReference>
<dbReference type="InterPro" id="IPR001623">
    <property type="entry name" value="DnaJ_domain"/>
</dbReference>
<dbReference type="CDD" id="cd06257">
    <property type="entry name" value="DnaJ"/>
    <property type="match status" value="1"/>
</dbReference>
<dbReference type="SUPFAM" id="SSF52833">
    <property type="entry name" value="Thioredoxin-like"/>
    <property type="match status" value="1"/>
</dbReference>
<proteinExistence type="predicted"/>
<accession>A0AAV4LYP3</accession>
<sequence>METTARRRNSAAGQGRQKQSRATSAAKKSDFSVLRFLRNNSLVLTLMVVVILGVVLKYFENSYHSMESFTELGEDVYSVMGIARDASDAQIKAKYRQLNHKWHPDKNPDCKDCKEKFMKLKAAYKILSNPELRRLYDRTNGRTVEVISSATTELTEANYDELVRNSEEVWVVQVYSDDLPECQHFAKHWEEGANKLGRFANFGRVNALLHPKTAKRLPIKVQLFPAVLILYPGGGHDIFPQDALRGYRQFKAYFMSAYPNETVTCRNHEDFKSKLAAAVGRPAVLFRGAGDNVPAPPPLLHAAMRYRWAFDTYWISSETPLHNDEAFMTDLMDASKGGNNMIASTAVFQLRGNLDAMAIFYGAGSSEMVSTAPYSRAAIDELHQSIESMLALAYPPLELALETFNHLCRSSNINRDRFCIIVAGGAHETFGERKVLEHIAKFEHGLRIGSVFSTQYGDNESAGPAAASADVQLVRLSESHSTPQLRGVVGSGVILLDAARGKFCLVVSDTGRYDCGVAEDAELSWVGDIAEGAFDTLSWYDLKQAFGGRFEDRCLLSIRPWYRAFVPKALARYLWVN</sequence>
<dbReference type="Gene3D" id="3.40.30.10">
    <property type="entry name" value="Glutaredoxin"/>
    <property type="match status" value="1"/>
</dbReference>
<dbReference type="InterPro" id="IPR036249">
    <property type="entry name" value="Thioredoxin-like_sf"/>
</dbReference>
<feature type="region of interest" description="Disordered" evidence="1">
    <location>
        <begin position="1"/>
        <end position="24"/>
    </location>
</feature>
<dbReference type="SUPFAM" id="SSF46565">
    <property type="entry name" value="Chaperone J-domain"/>
    <property type="match status" value="1"/>
</dbReference>
<dbReference type="GeneID" id="94195110"/>
<dbReference type="Gene3D" id="1.10.287.110">
    <property type="entry name" value="DnaJ domain"/>
    <property type="match status" value="1"/>
</dbReference>
<evidence type="ECO:0000313" key="4">
    <source>
        <dbReference type="EMBL" id="GIX63629.1"/>
    </source>
</evidence>
<dbReference type="EMBL" id="BPLF01000002">
    <property type="protein sequence ID" value="GIX63629.1"/>
    <property type="molecule type" value="Genomic_DNA"/>
</dbReference>
<evidence type="ECO:0000256" key="2">
    <source>
        <dbReference type="SAM" id="Phobius"/>
    </source>
</evidence>
<feature type="transmembrane region" description="Helical" evidence="2">
    <location>
        <begin position="41"/>
        <end position="59"/>
    </location>
</feature>
<dbReference type="InterPro" id="IPR013766">
    <property type="entry name" value="Thioredoxin_domain"/>
</dbReference>
<dbReference type="SMART" id="SM00271">
    <property type="entry name" value="DnaJ"/>
    <property type="match status" value="1"/>
</dbReference>
<evidence type="ECO:0000259" key="3">
    <source>
        <dbReference type="PROSITE" id="PS50076"/>
    </source>
</evidence>
<organism evidence="4 5">
    <name type="scientific">Babesia caballi</name>
    <dbReference type="NCBI Taxonomy" id="5871"/>
    <lineage>
        <taxon>Eukaryota</taxon>
        <taxon>Sar</taxon>
        <taxon>Alveolata</taxon>
        <taxon>Apicomplexa</taxon>
        <taxon>Aconoidasida</taxon>
        <taxon>Piroplasmida</taxon>
        <taxon>Babesiidae</taxon>
        <taxon>Babesia</taxon>
    </lineage>
</organism>
<dbReference type="PRINTS" id="PR00625">
    <property type="entry name" value="JDOMAIN"/>
</dbReference>
<feature type="domain" description="J" evidence="3">
    <location>
        <begin position="75"/>
        <end position="140"/>
    </location>
</feature>
<dbReference type="Pfam" id="PF00085">
    <property type="entry name" value="Thioredoxin"/>
    <property type="match status" value="1"/>
</dbReference>
<dbReference type="PROSITE" id="PS50076">
    <property type="entry name" value="DNAJ_2"/>
    <property type="match status" value="1"/>
</dbReference>
<evidence type="ECO:0000313" key="5">
    <source>
        <dbReference type="Proteomes" id="UP001497744"/>
    </source>
</evidence>
<dbReference type="Pfam" id="PF00226">
    <property type="entry name" value="DnaJ"/>
    <property type="match status" value="1"/>
</dbReference>
<keyword evidence="2" id="KW-0472">Membrane</keyword>
<dbReference type="InterPro" id="IPR052448">
    <property type="entry name" value="DnaJ_C16_autophagy_reg"/>
</dbReference>
<keyword evidence="2" id="KW-0812">Transmembrane</keyword>
<gene>
    <name evidence="4" type="ORF">BcabD6B2_30640</name>
</gene>
<dbReference type="AlphaFoldDB" id="A0AAV4LYP3"/>
<keyword evidence="2" id="KW-1133">Transmembrane helix</keyword>
<protein>
    <submittedName>
        <fullName evidence="4">DnaJ protein, putative</fullName>
    </submittedName>
</protein>
<reference evidence="4 5" key="1">
    <citation type="submission" date="2021-06" db="EMBL/GenBank/DDBJ databases">
        <title>Genome sequence of Babesia caballi.</title>
        <authorList>
            <person name="Yamagishi J."/>
            <person name="Kidaka T."/>
            <person name="Ochi A."/>
        </authorList>
    </citation>
    <scope>NUCLEOTIDE SEQUENCE [LARGE SCALE GENOMIC DNA]</scope>
    <source>
        <strain evidence="4">USDA-D6B2</strain>
    </source>
</reference>